<organism evidence="7 8">
    <name type="scientific">Nonomuraea typhae</name>
    <dbReference type="NCBI Taxonomy" id="2603600"/>
    <lineage>
        <taxon>Bacteria</taxon>
        <taxon>Bacillati</taxon>
        <taxon>Actinomycetota</taxon>
        <taxon>Actinomycetes</taxon>
        <taxon>Streptosporangiales</taxon>
        <taxon>Streptosporangiaceae</taxon>
        <taxon>Nonomuraea</taxon>
    </lineage>
</organism>
<keyword evidence="3" id="KW-0547">Nucleotide-binding</keyword>
<comment type="caution">
    <text evidence="7">The sequence shown here is derived from an EMBL/GenBank/DDBJ whole genome shotgun (WGS) entry which is preliminary data.</text>
</comment>
<evidence type="ECO:0000256" key="1">
    <source>
        <dbReference type="ARBA" id="ARBA00005417"/>
    </source>
</evidence>
<dbReference type="InterPro" id="IPR003593">
    <property type="entry name" value="AAA+_ATPase"/>
</dbReference>
<dbReference type="Gene3D" id="3.40.50.300">
    <property type="entry name" value="P-loop containing nucleotide triphosphate hydrolases"/>
    <property type="match status" value="1"/>
</dbReference>
<feature type="region of interest" description="Disordered" evidence="5">
    <location>
        <begin position="245"/>
        <end position="270"/>
    </location>
</feature>
<dbReference type="InterPro" id="IPR017871">
    <property type="entry name" value="ABC_transporter-like_CS"/>
</dbReference>
<gene>
    <name evidence="7" type="ORF">ACIBG2_40600</name>
</gene>
<evidence type="ECO:0000256" key="5">
    <source>
        <dbReference type="SAM" id="MobiDB-lite"/>
    </source>
</evidence>
<keyword evidence="4 7" id="KW-0067">ATP-binding</keyword>
<dbReference type="PROSITE" id="PS00211">
    <property type="entry name" value="ABC_TRANSPORTER_1"/>
    <property type="match status" value="1"/>
</dbReference>
<dbReference type="InterPro" id="IPR003439">
    <property type="entry name" value="ABC_transporter-like_ATP-bd"/>
</dbReference>
<evidence type="ECO:0000313" key="7">
    <source>
        <dbReference type="EMBL" id="MFI6503742.1"/>
    </source>
</evidence>
<proteinExistence type="inferred from homology"/>
<dbReference type="PANTHER" id="PTHR43776:SF7">
    <property type="entry name" value="D,D-DIPEPTIDE TRANSPORT ATP-BINDING PROTEIN DDPF-RELATED"/>
    <property type="match status" value="1"/>
</dbReference>
<keyword evidence="2" id="KW-0813">Transport</keyword>
<name>A0ABW7Z6C9_9ACTN</name>
<dbReference type="NCBIfam" id="TIGR01727">
    <property type="entry name" value="oligo_HPY"/>
    <property type="match status" value="1"/>
</dbReference>
<dbReference type="InterPro" id="IPR050319">
    <property type="entry name" value="ABC_transp_ATP-bind"/>
</dbReference>
<comment type="similarity">
    <text evidence="1">Belongs to the ABC transporter superfamily.</text>
</comment>
<reference evidence="7 8" key="1">
    <citation type="submission" date="2024-10" db="EMBL/GenBank/DDBJ databases">
        <title>The Natural Products Discovery Center: Release of the First 8490 Sequenced Strains for Exploring Actinobacteria Biosynthetic Diversity.</title>
        <authorList>
            <person name="Kalkreuter E."/>
            <person name="Kautsar S.A."/>
            <person name="Yang D."/>
            <person name="Bader C.D."/>
            <person name="Teijaro C.N."/>
            <person name="Fluegel L."/>
            <person name="Davis C.M."/>
            <person name="Simpson J.R."/>
            <person name="Lauterbach L."/>
            <person name="Steele A.D."/>
            <person name="Gui C."/>
            <person name="Meng S."/>
            <person name="Li G."/>
            <person name="Viehrig K."/>
            <person name="Ye F."/>
            <person name="Su P."/>
            <person name="Kiefer A.F."/>
            <person name="Nichols A."/>
            <person name="Cepeda A.J."/>
            <person name="Yan W."/>
            <person name="Fan B."/>
            <person name="Jiang Y."/>
            <person name="Adhikari A."/>
            <person name="Zheng C.-J."/>
            <person name="Schuster L."/>
            <person name="Cowan T.M."/>
            <person name="Smanski M.J."/>
            <person name="Chevrette M.G."/>
            <person name="De Carvalho L.P.S."/>
            <person name="Shen B."/>
        </authorList>
    </citation>
    <scope>NUCLEOTIDE SEQUENCE [LARGE SCALE GENOMIC DNA]</scope>
    <source>
        <strain evidence="7 8">NPDC050545</strain>
    </source>
</reference>
<dbReference type="PANTHER" id="PTHR43776">
    <property type="entry name" value="TRANSPORT ATP-BINDING PROTEIN"/>
    <property type="match status" value="1"/>
</dbReference>
<dbReference type="Pfam" id="PF00005">
    <property type="entry name" value="ABC_tran"/>
    <property type="match status" value="1"/>
</dbReference>
<dbReference type="SUPFAM" id="SSF52540">
    <property type="entry name" value="P-loop containing nucleoside triphosphate hydrolases"/>
    <property type="match status" value="1"/>
</dbReference>
<evidence type="ECO:0000256" key="3">
    <source>
        <dbReference type="ARBA" id="ARBA00022741"/>
    </source>
</evidence>
<dbReference type="InterPro" id="IPR027417">
    <property type="entry name" value="P-loop_NTPase"/>
</dbReference>
<dbReference type="CDD" id="cd03257">
    <property type="entry name" value="ABC_NikE_OppD_transporters"/>
    <property type="match status" value="1"/>
</dbReference>
<evidence type="ECO:0000313" key="8">
    <source>
        <dbReference type="Proteomes" id="UP001612741"/>
    </source>
</evidence>
<dbReference type="GO" id="GO:0005524">
    <property type="term" value="F:ATP binding"/>
    <property type="evidence" value="ECO:0007669"/>
    <property type="project" value="UniProtKB-KW"/>
</dbReference>
<dbReference type="Proteomes" id="UP001612741">
    <property type="component" value="Unassembled WGS sequence"/>
</dbReference>
<evidence type="ECO:0000256" key="2">
    <source>
        <dbReference type="ARBA" id="ARBA00022448"/>
    </source>
</evidence>
<dbReference type="RefSeq" id="WP_397089498.1">
    <property type="nucleotide sequence ID" value="NZ_JBITGY010000012.1"/>
</dbReference>
<dbReference type="SMART" id="SM00382">
    <property type="entry name" value="AAA"/>
    <property type="match status" value="1"/>
</dbReference>
<dbReference type="PROSITE" id="PS50893">
    <property type="entry name" value="ABC_TRANSPORTER_2"/>
    <property type="match status" value="1"/>
</dbReference>
<keyword evidence="8" id="KW-1185">Reference proteome</keyword>
<evidence type="ECO:0000259" key="6">
    <source>
        <dbReference type="PROSITE" id="PS50893"/>
    </source>
</evidence>
<protein>
    <submittedName>
        <fullName evidence="7">ABC transporter ATP-binding protein</fullName>
    </submittedName>
</protein>
<dbReference type="Pfam" id="PF08352">
    <property type="entry name" value="oligo_HPY"/>
    <property type="match status" value="1"/>
</dbReference>
<feature type="domain" description="ABC transporter" evidence="6">
    <location>
        <begin position="4"/>
        <end position="239"/>
    </location>
</feature>
<dbReference type="EMBL" id="JBITGY010000012">
    <property type="protein sequence ID" value="MFI6503742.1"/>
    <property type="molecule type" value="Genomic_DNA"/>
</dbReference>
<evidence type="ECO:0000256" key="4">
    <source>
        <dbReference type="ARBA" id="ARBA00022840"/>
    </source>
</evidence>
<dbReference type="InterPro" id="IPR013563">
    <property type="entry name" value="Oligopep_ABC_C"/>
</dbReference>
<accession>A0ABW7Z6C9</accession>
<sequence>MLSVEGLRVTYASGRRRFDAVREVSFTVAPGETFGLVGESGCGKSTTGRALLRLVRPSAGRITFDGHDVAAFGRRTPQWYRRAVQVVFQDPLASLNPRMLVSQTLEQAVRAGGGDAKVAELLDQVGLAQKLAARYPYELSGGQRQRVAIARALSVGPRLVICDEAVSALDVSTQAQIIDLLTGLQKELGLSLLFISHDLAVVRQISHRVGVMYLGRLVETGPAEQVYREPRHPYTRMLLDAVPVPDPQTQRERRLGRARPLGEPASPLSPPSGCAFHPRCPIAIDACSAVDPPLRDGVLCHLEPKENA</sequence>